<feature type="compositionally biased region" description="Basic and acidic residues" evidence="5">
    <location>
        <begin position="194"/>
        <end position="203"/>
    </location>
</feature>
<dbReference type="InParanoid" id="A0A151GB93"/>
<dbReference type="EMBL" id="LAYC01000003">
    <property type="protein sequence ID" value="KYK54315.1"/>
    <property type="molecule type" value="Genomic_DNA"/>
</dbReference>
<dbReference type="GO" id="GO:0005730">
    <property type="term" value="C:nucleolus"/>
    <property type="evidence" value="ECO:0007669"/>
    <property type="project" value="UniProtKB-SubCell"/>
</dbReference>
<dbReference type="PANTHER" id="PTHR14577:SF0">
    <property type="entry name" value="NUCLEOLAR PROTEIN 12"/>
    <property type="match status" value="1"/>
</dbReference>
<feature type="compositionally biased region" description="Basic and acidic residues" evidence="5">
    <location>
        <begin position="113"/>
        <end position="126"/>
    </location>
</feature>
<evidence type="ECO:0000256" key="5">
    <source>
        <dbReference type="SAM" id="MobiDB-lite"/>
    </source>
</evidence>
<feature type="compositionally biased region" description="Acidic residues" evidence="5">
    <location>
        <begin position="101"/>
        <end position="112"/>
    </location>
</feature>
<comment type="similarity">
    <text evidence="2">Belongs to the RRP17 family.</text>
</comment>
<name>A0A151GB93_DRECN</name>
<feature type="compositionally biased region" description="Basic residues" evidence="5">
    <location>
        <begin position="182"/>
        <end position="193"/>
    </location>
</feature>
<evidence type="ECO:0000256" key="4">
    <source>
        <dbReference type="ARBA" id="ARBA00023242"/>
    </source>
</evidence>
<feature type="compositionally biased region" description="Basic residues" evidence="5">
    <location>
        <begin position="204"/>
        <end position="215"/>
    </location>
</feature>
<dbReference type="Proteomes" id="UP000076580">
    <property type="component" value="Chromosome 03"/>
</dbReference>
<gene>
    <name evidence="6" type="ORF">DCS_06272</name>
</gene>
<dbReference type="AlphaFoldDB" id="A0A151GB93"/>
<dbReference type="FunCoup" id="A0A151GB93">
    <property type="interactions" value="189"/>
</dbReference>
<dbReference type="STRING" id="98403.A0A151GB93"/>
<proteinExistence type="inferred from homology"/>
<organism evidence="6 7">
    <name type="scientific">Drechmeria coniospora</name>
    <name type="common">Nematophagous fungus</name>
    <name type="synonym">Meria coniospora</name>
    <dbReference type="NCBI Taxonomy" id="98403"/>
    <lineage>
        <taxon>Eukaryota</taxon>
        <taxon>Fungi</taxon>
        <taxon>Dikarya</taxon>
        <taxon>Ascomycota</taxon>
        <taxon>Pezizomycotina</taxon>
        <taxon>Sordariomycetes</taxon>
        <taxon>Hypocreomycetidae</taxon>
        <taxon>Hypocreales</taxon>
        <taxon>Ophiocordycipitaceae</taxon>
        <taxon>Drechmeria</taxon>
    </lineage>
</organism>
<evidence type="ECO:0000256" key="1">
    <source>
        <dbReference type="ARBA" id="ARBA00004604"/>
    </source>
</evidence>
<sequence>MVAKQRGNRLASAPPSKRRKINSAVEEVSFDLDARHEYLTGFHKRKQQRIKHAQEQAAKQARQEKLEARKQLRNERKKEVEEHVETVNRLLRESGAIVDPVESESQDEEAKDDWDGFPDKPDLDIIDHEEEYVDEDRYTTVTVESVSVSRDGLSKPQRSTDEVLGDQEGESNEGSEDEATKRPTKPKKKKKKFRYESRIERQLTQRRHKAKSKRN</sequence>
<comment type="caution">
    <text evidence="6">The sequence shown here is derived from an EMBL/GenBank/DDBJ whole genome shotgun (WGS) entry which is preliminary data.</text>
</comment>
<feature type="compositionally biased region" description="Acidic residues" evidence="5">
    <location>
        <begin position="163"/>
        <end position="177"/>
    </location>
</feature>
<evidence type="ECO:0000256" key="3">
    <source>
        <dbReference type="ARBA" id="ARBA00023054"/>
    </source>
</evidence>
<accession>A0A151GB93</accession>
<dbReference type="RefSeq" id="XP_040653667.1">
    <property type="nucleotide sequence ID" value="XM_040803563.1"/>
</dbReference>
<dbReference type="GO" id="GO:0019843">
    <property type="term" value="F:rRNA binding"/>
    <property type="evidence" value="ECO:0007669"/>
    <property type="project" value="TreeGrafter"/>
</dbReference>
<dbReference type="Pfam" id="PF09805">
    <property type="entry name" value="Nop25"/>
    <property type="match status" value="1"/>
</dbReference>
<keyword evidence="4" id="KW-0539">Nucleus</keyword>
<evidence type="ECO:0000313" key="6">
    <source>
        <dbReference type="EMBL" id="KYK54315.1"/>
    </source>
</evidence>
<dbReference type="GeneID" id="63718915"/>
<keyword evidence="7" id="KW-1185">Reference proteome</keyword>
<evidence type="ECO:0000256" key="2">
    <source>
        <dbReference type="ARBA" id="ARBA00007175"/>
    </source>
</evidence>
<protein>
    <submittedName>
        <fullName evidence="6">Ribosomal RNA-processing protein 17</fullName>
    </submittedName>
</protein>
<dbReference type="PANTHER" id="PTHR14577">
    <property type="entry name" value="NUCLEOLAR PROTEIN 12"/>
    <property type="match status" value="1"/>
</dbReference>
<feature type="region of interest" description="Disordered" evidence="5">
    <location>
        <begin position="1"/>
        <end position="21"/>
    </location>
</feature>
<feature type="region of interest" description="Disordered" evidence="5">
    <location>
        <begin position="91"/>
        <end position="215"/>
    </location>
</feature>
<feature type="compositionally biased region" description="Low complexity" evidence="5">
    <location>
        <begin position="139"/>
        <end position="149"/>
    </location>
</feature>
<feature type="region of interest" description="Disordered" evidence="5">
    <location>
        <begin position="44"/>
        <end position="66"/>
    </location>
</feature>
<dbReference type="InterPro" id="IPR019186">
    <property type="entry name" value="Nucleolar_protein_12"/>
</dbReference>
<keyword evidence="3" id="KW-0175">Coiled coil</keyword>
<evidence type="ECO:0000313" key="7">
    <source>
        <dbReference type="Proteomes" id="UP000076580"/>
    </source>
</evidence>
<comment type="subcellular location">
    <subcellularLocation>
        <location evidence="1">Nucleus</location>
        <location evidence="1">Nucleolus</location>
    </subcellularLocation>
</comment>
<reference evidence="6 7" key="1">
    <citation type="journal article" date="2016" name="Sci. Rep.">
        <title>Insights into Adaptations to a Near-Obligate Nematode Endoparasitic Lifestyle from the Finished Genome of Drechmeria coniospora.</title>
        <authorList>
            <person name="Zhang L."/>
            <person name="Zhou Z."/>
            <person name="Guo Q."/>
            <person name="Fokkens L."/>
            <person name="Miskei M."/>
            <person name="Pocsi I."/>
            <person name="Zhang W."/>
            <person name="Chen M."/>
            <person name="Wang L."/>
            <person name="Sun Y."/>
            <person name="Donzelli B.G."/>
            <person name="Gibson D.M."/>
            <person name="Nelson D.R."/>
            <person name="Luo J.G."/>
            <person name="Rep M."/>
            <person name="Liu H."/>
            <person name="Yang S."/>
            <person name="Wang J."/>
            <person name="Krasnoff S.B."/>
            <person name="Xu Y."/>
            <person name="Molnar I."/>
            <person name="Lin M."/>
        </authorList>
    </citation>
    <scope>NUCLEOTIDE SEQUENCE [LARGE SCALE GENOMIC DNA]</scope>
    <source>
        <strain evidence="6 7">ARSEF 6962</strain>
    </source>
</reference>